<protein>
    <submittedName>
        <fullName evidence="2">Pyrimidine reductase</fullName>
    </submittedName>
</protein>
<dbReference type="Pfam" id="PF01872">
    <property type="entry name" value="RibD_C"/>
    <property type="match status" value="1"/>
</dbReference>
<gene>
    <name evidence="2" type="ORF">FPL11_03670</name>
</gene>
<comment type="caution">
    <text evidence="2">The sequence shown here is derived from an EMBL/GenBank/DDBJ whole genome shotgun (WGS) entry which is preliminary data.</text>
</comment>
<name>A0A557RJ64_9GAMM</name>
<proteinExistence type="predicted"/>
<evidence type="ECO:0000313" key="2">
    <source>
        <dbReference type="EMBL" id="TVO65197.1"/>
    </source>
</evidence>
<dbReference type="AlphaFoldDB" id="A0A557RJ64"/>
<sequence length="277" mass="29638">MNAPITACYPDPGTARPLTGLYLDHALPDRGRHGPFIYANYIASLDGRISVPADTGGQGVPESIANARDWRLFQELAGQADLLLSSGRYLRDLEAGTAQDSLPIGIDDAFSDIRAWRVRHGLAPQPDVAVLSAGLDFAVPRRLLDQGRRVIVITGESVPDSRVQAHERAGTEVIVLPNVARPGGAALVTALQALAYRRIYTVAGPFVLHTLLSANLLDSLFLTTVHRLIGGQPFASLCEGDLLAETGDFQLASMHLDAHGPGGCTQTFSRYDRTPGP</sequence>
<evidence type="ECO:0000313" key="3">
    <source>
        <dbReference type="Proteomes" id="UP000316688"/>
    </source>
</evidence>
<keyword evidence="3" id="KW-1185">Reference proteome</keyword>
<feature type="domain" description="Bacterial bifunctional deaminase-reductase C-terminal" evidence="1">
    <location>
        <begin position="35"/>
        <end position="245"/>
    </location>
</feature>
<organism evidence="2 3">
    <name type="scientific">Spiribacter aquaticus</name>
    <dbReference type="NCBI Taxonomy" id="1935996"/>
    <lineage>
        <taxon>Bacteria</taxon>
        <taxon>Pseudomonadati</taxon>
        <taxon>Pseudomonadota</taxon>
        <taxon>Gammaproteobacteria</taxon>
        <taxon>Chromatiales</taxon>
        <taxon>Ectothiorhodospiraceae</taxon>
        <taxon>Spiribacter</taxon>
    </lineage>
</organism>
<accession>A0A557RJ64</accession>
<dbReference type="GO" id="GO:0009231">
    <property type="term" value="P:riboflavin biosynthetic process"/>
    <property type="evidence" value="ECO:0007669"/>
    <property type="project" value="InterPro"/>
</dbReference>
<dbReference type="GO" id="GO:0008703">
    <property type="term" value="F:5-amino-6-(5-phosphoribosylamino)uracil reductase activity"/>
    <property type="evidence" value="ECO:0007669"/>
    <property type="project" value="InterPro"/>
</dbReference>
<dbReference type="InterPro" id="IPR002734">
    <property type="entry name" value="RibDG_C"/>
</dbReference>
<dbReference type="Proteomes" id="UP000316688">
    <property type="component" value="Unassembled WGS sequence"/>
</dbReference>
<dbReference type="RefSeq" id="WP_144347416.1">
    <property type="nucleotide sequence ID" value="NZ_VMKP01000002.1"/>
</dbReference>
<evidence type="ECO:0000259" key="1">
    <source>
        <dbReference type="Pfam" id="PF01872"/>
    </source>
</evidence>
<dbReference type="EMBL" id="VMKP01000002">
    <property type="protein sequence ID" value="TVO65197.1"/>
    <property type="molecule type" value="Genomic_DNA"/>
</dbReference>
<dbReference type="SUPFAM" id="SSF53597">
    <property type="entry name" value="Dihydrofolate reductase-like"/>
    <property type="match status" value="1"/>
</dbReference>
<dbReference type="InterPro" id="IPR024072">
    <property type="entry name" value="DHFR-like_dom_sf"/>
</dbReference>
<dbReference type="Gene3D" id="3.40.430.10">
    <property type="entry name" value="Dihydrofolate Reductase, subunit A"/>
    <property type="match status" value="1"/>
</dbReference>
<reference evidence="2 3" key="1">
    <citation type="submission" date="2019-07" db="EMBL/GenBank/DDBJ databases">
        <title>Reclasification of Spiribacter aquaticus.</title>
        <authorList>
            <person name="Leon M.J."/>
            <person name="Sanchez-Porro C."/>
            <person name="Ventosa A."/>
        </authorList>
    </citation>
    <scope>NUCLEOTIDE SEQUENCE [LARGE SCALE GENOMIC DNA]</scope>
    <source>
        <strain evidence="2 3">SP30</strain>
    </source>
</reference>